<reference evidence="7 8" key="1">
    <citation type="submission" date="2019-08" db="EMBL/GenBank/DDBJ databases">
        <title>In-depth cultivation of the pig gut microbiome towards novel bacterial diversity and tailored functional studies.</title>
        <authorList>
            <person name="Wylensek D."/>
            <person name="Hitch T.C.A."/>
            <person name="Clavel T."/>
        </authorList>
    </citation>
    <scope>NUCLEOTIDE SEQUENCE [LARGE SCALE GENOMIC DNA]</scope>
    <source>
        <strain evidence="7 8">WCA-380-WT-2B</strain>
    </source>
</reference>
<proteinExistence type="inferred from homology"/>
<evidence type="ECO:0000256" key="5">
    <source>
        <dbReference type="PROSITE-ProRule" id="PRU00843"/>
    </source>
</evidence>
<dbReference type="EMBL" id="VULQ01000021">
    <property type="protein sequence ID" value="MSS78764.1"/>
    <property type="molecule type" value="Genomic_DNA"/>
</dbReference>
<dbReference type="RefSeq" id="WP_154542118.1">
    <property type="nucleotide sequence ID" value="NZ_JAXDSU010000049.1"/>
</dbReference>
<evidence type="ECO:0000256" key="1">
    <source>
        <dbReference type="ARBA" id="ARBA00022679"/>
    </source>
</evidence>
<accession>A0A6N7VXK3</accession>
<evidence type="ECO:0000313" key="7">
    <source>
        <dbReference type="EMBL" id="MSS78764.1"/>
    </source>
</evidence>
<dbReference type="Gene3D" id="3.30.590.10">
    <property type="entry name" value="Glutamine synthetase/guanido kinase, catalytic domain"/>
    <property type="match status" value="1"/>
</dbReference>
<protein>
    <submittedName>
        <fullName evidence="7">ATP--guanido phosphotransferase</fullName>
    </submittedName>
</protein>
<comment type="caution">
    <text evidence="5">Lacks conserved residue(s) required for the propagation of feature annotation.</text>
</comment>
<dbReference type="InterPro" id="IPR014746">
    <property type="entry name" value="Gln_synth/guanido_kin_cat_dom"/>
</dbReference>
<feature type="binding site" evidence="5">
    <location>
        <begin position="11"/>
        <end position="15"/>
    </location>
    <ligand>
        <name>ATP</name>
        <dbReference type="ChEBI" id="CHEBI:30616"/>
    </ligand>
</feature>
<dbReference type="AlphaFoldDB" id="A0A6N7VXK3"/>
<keyword evidence="1 5" id="KW-0808">Transferase</keyword>
<comment type="caution">
    <text evidence="7">The sequence shown here is derived from an EMBL/GenBank/DDBJ whole genome shotgun (WGS) entry which is preliminary data.</text>
</comment>
<feature type="domain" description="Phosphagen kinase C-terminal" evidence="6">
    <location>
        <begin position="8"/>
        <end position="230"/>
    </location>
</feature>
<evidence type="ECO:0000256" key="2">
    <source>
        <dbReference type="ARBA" id="ARBA00022741"/>
    </source>
</evidence>
<name>A0A6N7VXK3_9FIRM</name>
<sequence>MIDYYKDIILESNLSLKRNIEGYNFPISLSEEDSLLIIEKFKEIYEDELILLEEVDENTLNKLINSGVLSEDCKNKQAIIGLVFKDDYIIVINDTDHISINASNFGLDLKSSFDILSSVEKFLDKKFDFAFSAKYGYLTSFARNTGNGIELKLKMFLFALIDNSQSYLALKSNLAHDGIYFTRFLPYYFKKYNKDIYLLKNYGNYRKDIKSQLEKIEEIVDTLVRNERRFRRDYLIINGLVDDDIKDRVKILKENLKSENLKSLTDMLEVLYDLKKYNILGFNTGLSDVEIDYLIFNLTKNKYKGNRDSERYEFLNSYIKEQ</sequence>
<keyword evidence="4 5" id="KW-0067">ATP-binding</keyword>
<organism evidence="7 8">
    <name type="scientific">Anaerococcus porci</name>
    <dbReference type="NCBI Taxonomy" id="2652269"/>
    <lineage>
        <taxon>Bacteria</taxon>
        <taxon>Bacillati</taxon>
        <taxon>Bacillota</taxon>
        <taxon>Tissierellia</taxon>
        <taxon>Tissierellales</taxon>
        <taxon>Peptoniphilaceae</taxon>
        <taxon>Anaerococcus</taxon>
    </lineage>
</organism>
<evidence type="ECO:0000313" key="8">
    <source>
        <dbReference type="Proteomes" id="UP000441925"/>
    </source>
</evidence>
<keyword evidence="8" id="KW-1185">Reference proteome</keyword>
<evidence type="ECO:0000256" key="3">
    <source>
        <dbReference type="ARBA" id="ARBA00022777"/>
    </source>
</evidence>
<dbReference type="SUPFAM" id="SSF55931">
    <property type="entry name" value="Glutamine synthetase/guanido kinase"/>
    <property type="match status" value="1"/>
</dbReference>
<dbReference type="Pfam" id="PF00217">
    <property type="entry name" value="ATP-gua_Ptrans"/>
    <property type="match status" value="1"/>
</dbReference>
<keyword evidence="2 5" id="KW-0547">Nucleotide-binding</keyword>
<dbReference type="Proteomes" id="UP000441925">
    <property type="component" value="Unassembled WGS sequence"/>
</dbReference>
<dbReference type="InterPro" id="IPR022414">
    <property type="entry name" value="ATP-guanido_PTrfase_cat"/>
</dbReference>
<keyword evidence="3 5" id="KW-0418">Kinase</keyword>
<evidence type="ECO:0000259" key="6">
    <source>
        <dbReference type="PROSITE" id="PS51510"/>
    </source>
</evidence>
<gene>
    <name evidence="7" type="ORF">FYJ26_10295</name>
</gene>
<dbReference type="GO" id="GO:0005524">
    <property type="term" value="F:ATP binding"/>
    <property type="evidence" value="ECO:0007669"/>
    <property type="project" value="UniProtKB-UniRule"/>
</dbReference>
<dbReference type="PROSITE" id="PS51510">
    <property type="entry name" value="PHOSPHAGEN_KINASE_C"/>
    <property type="match status" value="1"/>
</dbReference>
<dbReference type="GO" id="GO:0016301">
    <property type="term" value="F:kinase activity"/>
    <property type="evidence" value="ECO:0007669"/>
    <property type="project" value="UniProtKB-KW"/>
</dbReference>
<evidence type="ECO:0000256" key="4">
    <source>
        <dbReference type="ARBA" id="ARBA00022840"/>
    </source>
</evidence>
<feature type="binding site" evidence="5">
    <location>
        <begin position="150"/>
        <end position="154"/>
    </location>
    <ligand>
        <name>ATP</name>
        <dbReference type="ChEBI" id="CHEBI:30616"/>
    </ligand>
</feature>
<comment type="similarity">
    <text evidence="5">Belongs to the ATP:guanido phosphotransferase family.</text>
</comment>
<feature type="binding site" evidence="5">
    <location>
        <begin position="182"/>
        <end position="187"/>
    </location>
    <ligand>
        <name>ATP</name>
        <dbReference type="ChEBI" id="CHEBI:30616"/>
    </ligand>
</feature>